<organism evidence="2">
    <name type="scientific">Wuchereria bancrofti</name>
    <dbReference type="NCBI Taxonomy" id="6293"/>
    <lineage>
        <taxon>Eukaryota</taxon>
        <taxon>Metazoa</taxon>
        <taxon>Ecdysozoa</taxon>
        <taxon>Nematoda</taxon>
        <taxon>Chromadorea</taxon>
        <taxon>Rhabditida</taxon>
        <taxon>Spirurina</taxon>
        <taxon>Spiruromorpha</taxon>
        <taxon>Filarioidea</taxon>
        <taxon>Onchocercidae</taxon>
        <taxon>Wuchereria</taxon>
    </lineage>
</organism>
<feature type="transmembrane region" description="Helical" evidence="1">
    <location>
        <begin position="49"/>
        <end position="69"/>
    </location>
</feature>
<keyword evidence="1" id="KW-1133">Transmembrane helix</keyword>
<sequence>MLAEKWTNHMDFNSNGHSQRILMLCIDLLPRLLSSWSSQLCFYLCKNDMVFITIIFMRFGSCYVLLCFWKVHHFATY</sequence>
<keyword evidence="1" id="KW-0812">Transmembrane</keyword>
<reference evidence="2" key="1">
    <citation type="submission" date="2016-11" db="UniProtKB">
        <authorList>
            <consortium name="WormBaseParasite"/>
        </authorList>
    </citation>
    <scope>IDENTIFICATION</scope>
    <source>
        <strain evidence="2">pt0022</strain>
    </source>
</reference>
<evidence type="ECO:0000313" key="2">
    <source>
        <dbReference type="WBParaSite" id="maker-PairedContig_1909-snap-gene-0.13-mRNA-1"/>
    </source>
</evidence>
<name>A0A1I8EFT8_WUCBA</name>
<accession>A0A1I8EFT8</accession>
<dbReference type="AlphaFoldDB" id="A0A1I8EFT8"/>
<proteinExistence type="predicted"/>
<evidence type="ECO:0000256" key="1">
    <source>
        <dbReference type="SAM" id="Phobius"/>
    </source>
</evidence>
<protein>
    <submittedName>
        <fullName evidence="2">Uncharacterized protein</fullName>
    </submittedName>
</protein>
<keyword evidence="1" id="KW-0472">Membrane</keyword>
<dbReference type="WBParaSite" id="maker-PairedContig_1909-snap-gene-0.13-mRNA-1">
    <property type="protein sequence ID" value="maker-PairedContig_1909-snap-gene-0.13-mRNA-1"/>
    <property type="gene ID" value="maker-PairedContig_1909-snap-gene-0.13"/>
</dbReference>